<accession>A0A9P6WR10</accession>
<dbReference type="AlphaFoldDB" id="A0A9P6WR10"/>
<organism evidence="1 2">
    <name type="scientific">Rhizopus oryzae</name>
    <name type="common">Mucormycosis agent</name>
    <name type="synonym">Rhizopus arrhizus var. delemar</name>
    <dbReference type="NCBI Taxonomy" id="64495"/>
    <lineage>
        <taxon>Eukaryota</taxon>
        <taxon>Fungi</taxon>
        <taxon>Fungi incertae sedis</taxon>
        <taxon>Mucoromycota</taxon>
        <taxon>Mucoromycotina</taxon>
        <taxon>Mucoromycetes</taxon>
        <taxon>Mucorales</taxon>
        <taxon>Mucorineae</taxon>
        <taxon>Rhizopodaceae</taxon>
        <taxon>Rhizopus</taxon>
    </lineage>
</organism>
<protein>
    <submittedName>
        <fullName evidence="1">Uncharacterized protein</fullName>
    </submittedName>
</protein>
<name>A0A9P6WR10_RHIOR</name>
<proteinExistence type="predicted"/>
<comment type="caution">
    <text evidence="1">The sequence shown here is derived from an EMBL/GenBank/DDBJ whole genome shotgun (WGS) entry which is preliminary data.</text>
</comment>
<evidence type="ECO:0000313" key="1">
    <source>
        <dbReference type="EMBL" id="KAG1271888.1"/>
    </source>
</evidence>
<reference evidence="1" key="1">
    <citation type="journal article" date="2020" name="Microb. Genom.">
        <title>Genetic diversity of clinical and environmental Mucorales isolates obtained from an investigation of mucormycosis cases among solid organ transplant recipients.</title>
        <authorList>
            <person name="Nguyen M.H."/>
            <person name="Kaul D."/>
            <person name="Muto C."/>
            <person name="Cheng S.J."/>
            <person name="Richter R.A."/>
            <person name="Bruno V.M."/>
            <person name="Liu G."/>
            <person name="Beyhan S."/>
            <person name="Sundermann A.J."/>
            <person name="Mounaud S."/>
            <person name="Pasculle A.W."/>
            <person name="Nierman W.C."/>
            <person name="Driscoll E."/>
            <person name="Cumbie R."/>
            <person name="Clancy C.J."/>
            <person name="Dupont C.L."/>
        </authorList>
    </citation>
    <scope>NUCLEOTIDE SEQUENCE</scope>
    <source>
        <strain evidence="1">GL11</strain>
    </source>
</reference>
<dbReference type="Proteomes" id="UP000716291">
    <property type="component" value="Unassembled WGS sequence"/>
</dbReference>
<sequence>MPIDAAPLQVDARVAFAQLAQRRHMVIQLHIGGAQEAGVMECLVAAAGTARIDADHHEAKLGQAGA</sequence>
<evidence type="ECO:0000313" key="2">
    <source>
        <dbReference type="Proteomes" id="UP000716291"/>
    </source>
</evidence>
<keyword evidence="2" id="KW-1185">Reference proteome</keyword>
<dbReference type="EMBL" id="JAANQT010016686">
    <property type="protein sequence ID" value="KAG1271888.1"/>
    <property type="molecule type" value="Genomic_DNA"/>
</dbReference>
<gene>
    <name evidence="1" type="ORF">G6F64_015565</name>
</gene>